<evidence type="ECO:0000256" key="4">
    <source>
        <dbReference type="SAM" id="Phobius"/>
    </source>
</evidence>
<keyword evidence="3" id="KW-0902">Two-component regulatory system</keyword>
<evidence type="ECO:0000256" key="2">
    <source>
        <dbReference type="ARBA" id="ARBA00022777"/>
    </source>
</evidence>
<dbReference type="Gene3D" id="3.30.565.10">
    <property type="entry name" value="Histidine kinase-like ATPase, C-terminal domain"/>
    <property type="match status" value="1"/>
</dbReference>
<keyword evidence="7" id="KW-1185">Reference proteome</keyword>
<keyword evidence="4" id="KW-0812">Transmembrane</keyword>
<feature type="transmembrane region" description="Helical" evidence="4">
    <location>
        <begin position="114"/>
        <end position="138"/>
    </location>
</feature>
<feature type="domain" description="Signal transduction histidine kinase subgroup 3 dimerisation and phosphoacceptor" evidence="5">
    <location>
        <begin position="195"/>
        <end position="255"/>
    </location>
</feature>
<evidence type="ECO:0000313" key="6">
    <source>
        <dbReference type="EMBL" id="MEJ2868992.1"/>
    </source>
</evidence>
<dbReference type="PANTHER" id="PTHR24421:SF63">
    <property type="entry name" value="SENSOR HISTIDINE KINASE DESK"/>
    <property type="match status" value="1"/>
</dbReference>
<evidence type="ECO:0000256" key="1">
    <source>
        <dbReference type="ARBA" id="ARBA00022679"/>
    </source>
</evidence>
<protein>
    <submittedName>
        <fullName evidence="6">Histidine kinase</fullName>
    </submittedName>
</protein>
<dbReference type="CDD" id="cd16917">
    <property type="entry name" value="HATPase_UhpB-NarQ-NarX-like"/>
    <property type="match status" value="1"/>
</dbReference>
<name>A0ABU8MPB3_9PSEU</name>
<dbReference type="InterPro" id="IPR050482">
    <property type="entry name" value="Sensor_HK_TwoCompSys"/>
</dbReference>
<dbReference type="SUPFAM" id="SSF55874">
    <property type="entry name" value="ATPase domain of HSP90 chaperone/DNA topoisomerase II/histidine kinase"/>
    <property type="match status" value="1"/>
</dbReference>
<organism evidence="6 7">
    <name type="scientific">Actinomycetospora aurantiaca</name>
    <dbReference type="NCBI Taxonomy" id="3129233"/>
    <lineage>
        <taxon>Bacteria</taxon>
        <taxon>Bacillati</taxon>
        <taxon>Actinomycetota</taxon>
        <taxon>Actinomycetes</taxon>
        <taxon>Pseudonocardiales</taxon>
        <taxon>Pseudonocardiaceae</taxon>
        <taxon>Actinomycetospora</taxon>
    </lineage>
</organism>
<sequence>MTSPGVEEARASGLYVSDTAARLSRAVVVTVCAAYAVVNLAGAYTNYRGVDAVVCTLCAAAILTLQLTCFSRLGAPLGWAGRAVALAAMAVLVYLPAVWLGVPFLAFGGFLAGSLLLALPSWAGVPAYLAVTAVAGVLQRRVEGLEPDSLYSIFYSISATGLTGLVIFALSRLARFVRQLHDARDELSRMAVAQERLRFARDAHDLLGLSLSAVTVKAEVVDRLVDTDPKAAHSELRELLAVSRRTLGEVRMVVAGAAELSLPEELRSARSVLDAAGVDVSVLGEDVELPDAVSALFATMLREAVTNVLRHAKAGSCHVAIARRGDEARLVVTNDGVQEAADDAGGAGLENLRRRFGGLGGSVVAERDVDEFSLAGRLPV</sequence>
<evidence type="ECO:0000259" key="5">
    <source>
        <dbReference type="Pfam" id="PF07730"/>
    </source>
</evidence>
<dbReference type="Gene3D" id="1.20.5.1930">
    <property type="match status" value="1"/>
</dbReference>
<feature type="transmembrane region" description="Helical" evidence="4">
    <location>
        <begin position="23"/>
        <end position="45"/>
    </location>
</feature>
<dbReference type="InterPro" id="IPR011712">
    <property type="entry name" value="Sig_transdc_His_kin_sub3_dim/P"/>
</dbReference>
<evidence type="ECO:0000313" key="7">
    <source>
        <dbReference type="Proteomes" id="UP001385809"/>
    </source>
</evidence>
<reference evidence="6 7" key="1">
    <citation type="submission" date="2024-03" db="EMBL/GenBank/DDBJ databases">
        <title>Actinomycetospora sp. OC33-EN08, a novel actinomycete isolated from wild orchid (Aerides multiflora).</title>
        <authorList>
            <person name="Suriyachadkun C."/>
        </authorList>
    </citation>
    <scope>NUCLEOTIDE SEQUENCE [LARGE SCALE GENOMIC DNA]</scope>
    <source>
        <strain evidence="6 7">OC33-EN08</strain>
    </source>
</reference>
<evidence type="ECO:0000256" key="3">
    <source>
        <dbReference type="ARBA" id="ARBA00023012"/>
    </source>
</evidence>
<keyword evidence="2 6" id="KW-0418">Kinase</keyword>
<keyword evidence="1" id="KW-0808">Transferase</keyword>
<dbReference type="Proteomes" id="UP001385809">
    <property type="component" value="Unassembled WGS sequence"/>
</dbReference>
<proteinExistence type="predicted"/>
<gene>
    <name evidence="6" type="ORF">WCD74_14560</name>
</gene>
<feature type="transmembrane region" description="Helical" evidence="4">
    <location>
        <begin position="52"/>
        <end position="73"/>
    </location>
</feature>
<feature type="transmembrane region" description="Helical" evidence="4">
    <location>
        <begin position="79"/>
        <end position="102"/>
    </location>
</feature>
<dbReference type="Pfam" id="PF07730">
    <property type="entry name" value="HisKA_3"/>
    <property type="match status" value="1"/>
</dbReference>
<keyword evidence="4" id="KW-1133">Transmembrane helix</keyword>
<feature type="transmembrane region" description="Helical" evidence="4">
    <location>
        <begin position="150"/>
        <end position="170"/>
    </location>
</feature>
<accession>A0ABU8MPB3</accession>
<dbReference type="GO" id="GO:0016301">
    <property type="term" value="F:kinase activity"/>
    <property type="evidence" value="ECO:0007669"/>
    <property type="project" value="UniProtKB-KW"/>
</dbReference>
<dbReference type="PANTHER" id="PTHR24421">
    <property type="entry name" value="NITRATE/NITRITE SENSOR PROTEIN NARX-RELATED"/>
    <property type="match status" value="1"/>
</dbReference>
<comment type="caution">
    <text evidence="6">The sequence shown here is derived from an EMBL/GenBank/DDBJ whole genome shotgun (WGS) entry which is preliminary data.</text>
</comment>
<dbReference type="InterPro" id="IPR036890">
    <property type="entry name" value="HATPase_C_sf"/>
</dbReference>
<dbReference type="EMBL" id="JBBEGN010000006">
    <property type="protein sequence ID" value="MEJ2868992.1"/>
    <property type="molecule type" value="Genomic_DNA"/>
</dbReference>
<dbReference type="RefSeq" id="WP_337695573.1">
    <property type="nucleotide sequence ID" value="NZ_JBBEGN010000006.1"/>
</dbReference>
<keyword evidence="4" id="KW-0472">Membrane</keyword>